<proteinExistence type="inferred from homology"/>
<dbReference type="Pfam" id="PF03223">
    <property type="entry name" value="V-ATPase_C"/>
    <property type="match status" value="1"/>
</dbReference>
<evidence type="ECO:0000256" key="2">
    <source>
        <dbReference type="ARBA" id="ARBA00022448"/>
    </source>
</evidence>
<evidence type="ECO:0000313" key="6">
    <source>
        <dbReference type="EMBL" id="PXF44587.1"/>
    </source>
</evidence>
<dbReference type="PANTHER" id="PTHR10137:SF0">
    <property type="entry name" value="V-TYPE PROTON ATPASE SUBUNIT C"/>
    <property type="match status" value="1"/>
</dbReference>
<sequence length="379" mass="42839">MSSRLWVVSAPNKPDRSSFSHIQDTLQKRDALCNAYSLQLPDFRVGTLDSLIAVADAIARDDKTLEATVERILRQYRELVRMPSAIPLVEDVDILEYVTDFIWDEAKFASSDSLSEIRTAIMEQVLSLEEDMKIRLNDYTNTRQAITAIERRSQGNLMTRSLATVVEAEHVVETEHLTTVYVLFPSYNEPEFLTCYETLADFVVPRSAKKIQSDNEYILYGVAVFKNSVDDFKSAARERRYTVRDFKFDPNAKINSAAEEQSLKEDAGEQLSTFSKWAETAFAETFIAMVHLKALRSFAESVLRYGLPVNFDVALLAPKGKSESRLRQSLNEMFAHLGGSWAAVSEADEVTNIPGIVADRDFYPYVYFELPIPTGKSSS</sequence>
<evidence type="ECO:0000256" key="4">
    <source>
        <dbReference type="ARBA" id="ARBA00023065"/>
    </source>
</evidence>
<keyword evidence="2 5" id="KW-0813">Transport</keyword>
<protein>
    <recommendedName>
        <fullName evidence="5">V-type proton ATPase subunit C</fullName>
    </recommendedName>
</protein>
<dbReference type="EMBL" id="NBIV01000087">
    <property type="protein sequence ID" value="PXF44587.1"/>
    <property type="molecule type" value="Genomic_DNA"/>
</dbReference>
<dbReference type="GO" id="GO:0046961">
    <property type="term" value="F:proton-transporting ATPase activity, rotational mechanism"/>
    <property type="evidence" value="ECO:0007669"/>
    <property type="project" value="InterPro"/>
</dbReference>
<dbReference type="FunFam" id="3.30.70.100:FF:000002">
    <property type="entry name" value="V-type proton ATPase subunit C"/>
    <property type="match status" value="1"/>
</dbReference>
<comment type="similarity">
    <text evidence="1 5">Belongs to the V-ATPase C subunit family.</text>
</comment>
<comment type="subunit">
    <text evidence="5">V-ATPase is a heteromultimeric enzyme composed of a peripheral catalytic V1 complex (components A to H) attached to an integral membrane V0 proton pore complex.</text>
</comment>
<accession>A0A2V3IS66</accession>
<dbReference type="Gene3D" id="1.20.1460.10">
    <property type="entry name" value="subunit c (vma5p) of the yeast v-atpase, domain 2"/>
    <property type="match status" value="1"/>
</dbReference>
<reference evidence="6 7" key="1">
    <citation type="journal article" date="2018" name="Mol. Biol. Evol.">
        <title>Analysis of the draft genome of the red seaweed Gracilariopsis chorda provides insights into genome size evolution in Rhodophyta.</title>
        <authorList>
            <person name="Lee J."/>
            <person name="Yang E.C."/>
            <person name="Graf L."/>
            <person name="Yang J.H."/>
            <person name="Qiu H."/>
            <person name="Zel Zion U."/>
            <person name="Chan C.X."/>
            <person name="Stephens T.G."/>
            <person name="Weber A.P.M."/>
            <person name="Boo G.H."/>
            <person name="Boo S.M."/>
            <person name="Kim K.M."/>
            <person name="Shin Y."/>
            <person name="Jung M."/>
            <person name="Lee S.J."/>
            <person name="Yim H.S."/>
            <person name="Lee J.H."/>
            <person name="Bhattacharya D."/>
            <person name="Yoon H.S."/>
        </authorList>
    </citation>
    <scope>NUCLEOTIDE SEQUENCE [LARGE SCALE GENOMIC DNA]</scope>
    <source>
        <strain evidence="6 7">SKKU-2015</strain>
        <tissue evidence="6">Whole body</tissue>
    </source>
</reference>
<dbReference type="STRING" id="448386.A0A2V3IS66"/>
<dbReference type="Proteomes" id="UP000247409">
    <property type="component" value="Unassembled WGS sequence"/>
</dbReference>
<keyword evidence="3 5" id="KW-0375">Hydrogen ion transport</keyword>
<dbReference type="InterPro" id="IPR036132">
    <property type="entry name" value="Vac_ATP_synth_c_sf"/>
</dbReference>
<dbReference type="Gene3D" id="3.30.70.100">
    <property type="match status" value="1"/>
</dbReference>
<evidence type="ECO:0000313" key="7">
    <source>
        <dbReference type="Proteomes" id="UP000247409"/>
    </source>
</evidence>
<dbReference type="SUPFAM" id="SSF118203">
    <property type="entry name" value="Vacuolar ATP synthase subunit C"/>
    <property type="match status" value="1"/>
</dbReference>
<comment type="caution">
    <text evidence="6">The sequence shown here is derived from an EMBL/GenBank/DDBJ whole genome shotgun (WGS) entry which is preliminary data.</text>
</comment>
<dbReference type="CDD" id="cd14785">
    <property type="entry name" value="V-ATPase_C"/>
    <property type="match status" value="1"/>
</dbReference>
<dbReference type="OrthoDB" id="6605928at2759"/>
<gene>
    <name evidence="6" type="ORF">BWQ96_05664</name>
</gene>
<evidence type="ECO:0000256" key="5">
    <source>
        <dbReference type="RuleBase" id="RU364010"/>
    </source>
</evidence>
<keyword evidence="4 5" id="KW-0406">Ion transport</keyword>
<dbReference type="PANTHER" id="PTHR10137">
    <property type="entry name" value="V-TYPE PROTON ATPASE SUBUNIT C"/>
    <property type="match status" value="1"/>
</dbReference>
<evidence type="ECO:0000256" key="3">
    <source>
        <dbReference type="ARBA" id="ARBA00022781"/>
    </source>
</evidence>
<dbReference type="GO" id="GO:0000221">
    <property type="term" value="C:vacuolar proton-transporting V-type ATPase, V1 domain"/>
    <property type="evidence" value="ECO:0007669"/>
    <property type="project" value="TreeGrafter"/>
</dbReference>
<organism evidence="6 7">
    <name type="scientific">Gracilariopsis chorda</name>
    <dbReference type="NCBI Taxonomy" id="448386"/>
    <lineage>
        <taxon>Eukaryota</taxon>
        <taxon>Rhodophyta</taxon>
        <taxon>Florideophyceae</taxon>
        <taxon>Rhodymeniophycidae</taxon>
        <taxon>Gracilariales</taxon>
        <taxon>Gracilariaceae</taxon>
        <taxon>Gracilariopsis</taxon>
    </lineage>
</organism>
<keyword evidence="7" id="KW-1185">Reference proteome</keyword>
<dbReference type="InterPro" id="IPR004907">
    <property type="entry name" value="ATPase_V1-cplx_csu"/>
</dbReference>
<name>A0A2V3IS66_9FLOR</name>
<comment type="function">
    <text evidence="5">Subunit of the V1 complex of vacuolar(H+)-ATPase (V-ATPase), a multisubunit enzyme composed of a peripheral complex (V1) that hydrolyzes ATP and a membrane integral complex (V0) that translocates protons. V-ATPase is responsible for acidifying and maintaining the pH of intracellular compartments and in some cell types, is targeted to the plasma membrane, where it is responsible for acidifying the extracellular environment. Subunit C is necessary for the assembly of the catalytic sector of the enzyme and is likely to have a specific function in its catalytic activity.</text>
</comment>
<dbReference type="AlphaFoldDB" id="A0A2V3IS66"/>
<evidence type="ECO:0000256" key="1">
    <source>
        <dbReference type="ARBA" id="ARBA00006138"/>
    </source>
</evidence>
<dbReference type="Gene3D" id="3.30.70.1180">
    <property type="entry name" value="Vacuolar atp synthase subunit c, domain 1"/>
    <property type="match status" value="1"/>
</dbReference>